<reference evidence="1" key="1">
    <citation type="journal article" date="2021" name="Environ. Microbiol.">
        <title>Gene family expansions and transcriptome signatures uncover fungal adaptations to wood decay.</title>
        <authorList>
            <person name="Hage H."/>
            <person name="Miyauchi S."/>
            <person name="Viragh M."/>
            <person name="Drula E."/>
            <person name="Min B."/>
            <person name="Chaduli D."/>
            <person name="Navarro D."/>
            <person name="Favel A."/>
            <person name="Norest M."/>
            <person name="Lesage-Meessen L."/>
            <person name="Balint B."/>
            <person name="Merenyi Z."/>
            <person name="de Eugenio L."/>
            <person name="Morin E."/>
            <person name="Martinez A.T."/>
            <person name="Baldrian P."/>
            <person name="Stursova M."/>
            <person name="Martinez M.J."/>
            <person name="Novotny C."/>
            <person name="Magnuson J.K."/>
            <person name="Spatafora J.W."/>
            <person name="Maurice S."/>
            <person name="Pangilinan J."/>
            <person name="Andreopoulos W."/>
            <person name="LaButti K."/>
            <person name="Hundley H."/>
            <person name="Na H."/>
            <person name="Kuo A."/>
            <person name="Barry K."/>
            <person name="Lipzen A."/>
            <person name="Henrissat B."/>
            <person name="Riley R."/>
            <person name="Ahrendt S."/>
            <person name="Nagy L.G."/>
            <person name="Grigoriev I.V."/>
            <person name="Martin F."/>
            <person name="Rosso M.N."/>
        </authorList>
    </citation>
    <scope>NUCLEOTIDE SEQUENCE</scope>
    <source>
        <strain evidence="1">CBS 384.51</strain>
    </source>
</reference>
<dbReference type="Proteomes" id="UP001055072">
    <property type="component" value="Unassembled WGS sequence"/>
</dbReference>
<gene>
    <name evidence="1" type="ORF">BDY19DRAFT_428691</name>
</gene>
<name>A0ACB8UGS1_9APHY</name>
<evidence type="ECO:0000313" key="1">
    <source>
        <dbReference type="EMBL" id="KAI0093480.1"/>
    </source>
</evidence>
<organism evidence="1 2">
    <name type="scientific">Irpex rosettiformis</name>
    <dbReference type="NCBI Taxonomy" id="378272"/>
    <lineage>
        <taxon>Eukaryota</taxon>
        <taxon>Fungi</taxon>
        <taxon>Dikarya</taxon>
        <taxon>Basidiomycota</taxon>
        <taxon>Agaricomycotina</taxon>
        <taxon>Agaricomycetes</taxon>
        <taxon>Polyporales</taxon>
        <taxon>Irpicaceae</taxon>
        <taxon>Irpex</taxon>
    </lineage>
</organism>
<proteinExistence type="predicted"/>
<dbReference type="EMBL" id="MU274902">
    <property type="protein sequence ID" value="KAI0093480.1"/>
    <property type="molecule type" value="Genomic_DNA"/>
</dbReference>
<comment type="caution">
    <text evidence="1">The sequence shown here is derived from an EMBL/GenBank/DDBJ whole genome shotgun (WGS) entry which is preliminary data.</text>
</comment>
<sequence length="452" mass="50620">MHSAHTSFLGLYTWLVIKCSLILLHKDRRHNKIAIFTWMIVITMYLIKLTLWTIDARNVISDLNILLVQNNDHSLAQRQLYAKESSTKLAVVEDVLYAFQVVLGDTIVLWRVYAFWHTGIEVWVMLIPGAAYLASLACAFLVTYCAAQSTDLEFGAFTNPRFCQNIQHISYWLQFVMACTATGLIGFKTWKYRRMVKTLIGKETVWRSPVSKAMVIMLDTGLIYGVFFLAEAVLGAVNIPKWVSGHPSRGFALQIYQYQTSAIVGIYPTIVVLLVHTHTQSFLIDSSGQQTISTLHFGTNRTGRIGSTPHHHHAHNHSRHLSHPQFINTTRGTTTTTTGWTSHSQDVSDTDVGSGGDVRSRRRSGKFKFLSPTDSESGYVIREDGFAVGVDGHGGGDVEDGLENTISLHELRPGKRVGLGVGEEEEEEDEEEERSVKKVPVEERVDRVDGDV</sequence>
<protein>
    <submittedName>
        <fullName evidence="1">Uncharacterized protein</fullName>
    </submittedName>
</protein>
<accession>A0ACB8UGS1</accession>
<evidence type="ECO:0000313" key="2">
    <source>
        <dbReference type="Proteomes" id="UP001055072"/>
    </source>
</evidence>
<keyword evidence="2" id="KW-1185">Reference proteome</keyword>